<dbReference type="Proteomes" id="UP000828390">
    <property type="component" value="Unassembled WGS sequence"/>
</dbReference>
<evidence type="ECO:0000256" key="1">
    <source>
        <dbReference type="ARBA" id="ARBA00023015"/>
    </source>
</evidence>
<dbReference type="GO" id="GO:0005634">
    <property type="term" value="C:nucleus"/>
    <property type="evidence" value="ECO:0007669"/>
    <property type="project" value="TreeGrafter"/>
</dbReference>
<dbReference type="SMART" id="SM00338">
    <property type="entry name" value="BRLZ"/>
    <property type="match status" value="1"/>
</dbReference>
<keyword evidence="3" id="KW-0804">Transcription</keyword>
<keyword evidence="8" id="KW-1185">Reference proteome</keyword>
<dbReference type="PROSITE" id="PS00036">
    <property type="entry name" value="BZIP_BASIC"/>
    <property type="match status" value="1"/>
</dbReference>
<dbReference type="InterPro" id="IPR046347">
    <property type="entry name" value="bZIP_sf"/>
</dbReference>
<feature type="compositionally biased region" description="Low complexity" evidence="5">
    <location>
        <begin position="96"/>
        <end position="115"/>
    </location>
</feature>
<dbReference type="Gene3D" id="1.20.5.170">
    <property type="match status" value="1"/>
</dbReference>
<dbReference type="PROSITE" id="PS50217">
    <property type="entry name" value="BZIP"/>
    <property type="match status" value="1"/>
</dbReference>
<keyword evidence="2" id="KW-0238">DNA-binding</keyword>
<keyword evidence="1" id="KW-0805">Transcription regulation</keyword>
<feature type="region of interest" description="Disordered" evidence="5">
    <location>
        <begin position="246"/>
        <end position="266"/>
    </location>
</feature>
<accession>A0A9D4R410</accession>
<feature type="region of interest" description="Disordered" evidence="5">
    <location>
        <begin position="329"/>
        <end position="360"/>
    </location>
</feature>
<dbReference type="CDD" id="cd14721">
    <property type="entry name" value="bZIP_Fos"/>
    <property type="match status" value="1"/>
</dbReference>
<feature type="domain" description="BZIP" evidence="6">
    <location>
        <begin position="160"/>
        <end position="223"/>
    </location>
</feature>
<sequence>MYTEMEGESKYHVANILSSMAHNGHATVEVSNYATPTSVYANGLNVSSTTGLTPTTLSNLERTFIELQSVPSRTALPNPISQSGFVPPIVHSNHPSSNEDYYSDSSSNSCSNDDYIPSQPKKIKIGDKTTTIMSKSEIENPLRKTHRRQIREDEISAEEAVRRNMRRERNKVAAAKCRQRRVDHTNRLLNETEKLEQEQAAIEAEINALQNEKEQLEFYLQAHGPICKVNGVTPKVKKELTLPETPENLSMSHKRPAPVTTTTVTTSSRPSTLSIFKNDHKSELSGLVSITTPSSGFYSMTLDTMVDHTGLTPLTGSLGHTGLTPITNMPTSCSSEVSKKHSASSDSSDGVKTPSSLISL</sequence>
<dbReference type="EMBL" id="JAIWYP010000003">
    <property type="protein sequence ID" value="KAH3852465.1"/>
    <property type="molecule type" value="Genomic_DNA"/>
</dbReference>
<evidence type="ECO:0000256" key="3">
    <source>
        <dbReference type="ARBA" id="ARBA00023163"/>
    </source>
</evidence>
<dbReference type="PANTHER" id="PTHR23351">
    <property type="entry name" value="FOS TRANSCRIPTION FACTOR-RELATED"/>
    <property type="match status" value="1"/>
</dbReference>
<dbReference type="AlphaFoldDB" id="A0A9D4R410"/>
<comment type="caution">
    <text evidence="7">The sequence shown here is derived from an EMBL/GenBank/DDBJ whole genome shotgun (WGS) entry which is preliminary data.</text>
</comment>
<reference evidence="7" key="1">
    <citation type="journal article" date="2019" name="bioRxiv">
        <title>The Genome of the Zebra Mussel, Dreissena polymorpha: A Resource for Invasive Species Research.</title>
        <authorList>
            <person name="McCartney M.A."/>
            <person name="Auch B."/>
            <person name="Kono T."/>
            <person name="Mallez S."/>
            <person name="Zhang Y."/>
            <person name="Obille A."/>
            <person name="Becker A."/>
            <person name="Abrahante J.E."/>
            <person name="Garbe J."/>
            <person name="Badalamenti J.P."/>
            <person name="Herman A."/>
            <person name="Mangelson H."/>
            <person name="Liachko I."/>
            <person name="Sullivan S."/>
            <person name="Sone E.D."/>
            <person name="Koren S."/>
            <person name="Silverstein K.A.T."/>
            <person name="Beckman K.B."/>
            <person name="Gohl D.M."/>
        </authorList>
    </citation>
    <scope>NUCLEOTIDE SEQUENCE</scope>
    <source>
        <strain evidence="7">Duluth1</strain>
        <tissue evidence="7">Whole animal</tissue>
    </source>
</reference>
<organism evidence="7 8">
    <name type="scientific">Dreissena polymorpha</name>
    <name type="common">Zebra mussel</name>
    <name type="synonym">Mytilus polymorpha</name>
    <dbReference type="NCBI Taxonomy" id="45954"/>
    <lineage>
        <taxon>Eukaryota</taxon>
        <taxon>Metazoa</taxon>
        <taxon>Spiralia</taxon>
        <taxon>Lophotrochozoa</taxon>
        <taxon>Mollusca</taxon>
        <taxon>Bivalvia</taxon>
        <taxon>Autobranchia</taxon>
        <taxon>Heteroconchia</taxon>
        <taxon>Euheterodonta</taxon>
        <taxon>Imparidentia</taxon>
        <taxon>Neoheterodontei</taxon>
        <taxon>Myida</taxon>
        <taxon>Dreissenoidea</taxon>
        <taxon>Dreissenidae</taxon>
        <taxon>Dreissena</taxon>
    </lineage>
</organism>
<dbReference type="GO" id="GO:0000981">
    <property type="term" value="F:DNA-binding transcription factor activity, RNA polymerase II-specific"/>
    <property type="evidence" value="ECO:0007669"/>
    <property type="project" value="TreeGrafter"/>
</dbReference>
<dbReference type="GO" id="GO:0000978">
    <property type="term" value="F:RNA polymerase II cis-regulatory region sequence-specific DNA binding"/>
    <property type="evidence" value="ECO:0007669"/>
    <property type="project" value="TreeGrafter"/>
</dbReference>
<dbReference type="PRINTS" id="PR00042">
    <property type="entry name" value="LEUZIPPRFOS"/>
</dbReference>
<evidence type="ECO:0000259" key="6">
    <source>
        <dbReference type="PROSITE" id="PS50217"/>
    </source>
</evidence>
<feature type="coiled-coil region" evidence="4">
    <location>
        <begin position="185"/>
        <end position="222"/>
    </location>
</feature>
<evidence type="ECO:0000256" key="5">
    <source>
        <dbReference type="SAM" id="MobiDB-lite"/>
    </source>
</evidence>
<evidence type="ECO:0000256" key="4">
    <source>
        <dbReference type="SAM" id="Coils"/>
    </source>
</evidence>
<dbReference type="OrthoDB" id="5866312at2759"/>
<evidence type="ECO:0000313" key="8">
    <source>
        <dbReference type="Proteomes" id="UP000828390"/>
    </source>
</evidence>
<keyword evidence="4" id="KW-0175">Coiled coil</keyword>
<feature type="region of interest" description="Disordered" evidence="5">
    <location>
        <begin position="86"/>
        <end position="121"/>
    </location>
</feature>
<reference evidence="7" key="2">
    <citation type="submission" date="2020-11" db="EMBL/GenBank/DDBJ databases">
        <authorList>
            <person name="McCartney M.A."/>
            <person name="Auch B."/>
            <person name="Kono T."/>
            <person name="Mallez S."/>
            <person name="Becker A."/>
            <person name="Gohl D.M."/>
            <person name="Silverstein K.A.T."/>
            <person name="Koren S."/>
            <person name="Bechman K.B."/>
            <person name="Herman A."/>
            <person name="Abrahante J.E."/>
            <person name="Garbe J."/>
        </authorList>
    </citation>
    <scope>NUCLEOTIDE SEQUENCE</scope>
    <source>
        <strain evidence="7">Duluth1</strain>
        <tissue evidence="7">Whole animal</tissue>
    </source>
</reference>
<protein>
    <recommendedName>
        <fullName evidence="6">BZIP domain-containing protein</fullName>
    </recommendedName>
</protein>
<dbReference type="InterPro" id="IPR004827">
    <property type="entry name" value="bZIP"/>
</dbReference>
<name>A0A9D4R410_DREPO</name>
<evidence type="ECO:0000256" key="2">
    <source>
        <dbReference type="ARBA" id="ARBA00023125"/>
    </source>
</evidence>
<dbReference type="FunFam" id="1.20.5.170:FF:000006">
    <property type="entry name" value="fos-related antigen 2 isoform X1"/>
    <property type="match status" value="1"/>
</dbReference>
<proteinExistence type="predicted"/>
<dbReference type="Pfam" id="PF00170">
    <property type="entry name" value="bZIP_1"/>
    <property type="match status" value="1"/>
</dbReference>
<gene>
    <name evidence="7" type="ORF">DPMN_094976</name>
</gene>
<dbReference type="SUPFAM" id="SSF57959">
    <property type="entry name" value="Leucine zipper domain"/>
    <property type="match status" value="1"/>
</dbReference>
<dbReference type="InterPro" id="IPR000837">
    <property type="entry name" value="AP-1"/>
</dbReference>
<feature type="compositionally biased region" description="Low complexity" evidence="5">
    <location>
        <begin position="257"/>
        <end position="266"/>
    </location>
</feature>
<evidence type="ECO:0000313" key="7">
    <source>
        <dbReference type="EMBL" id="KAH3852465.1"/>
    </source>
</evidence>
<dbReference type="PANTHER" id="PTHR23351:SF24">
    <property type="entry name" value="ACTIVATING TRANSCRIPTION FACTOR 3-RELATED"/>
    <property type="match status" value="1"/>
</dbReference>